<feature type="transmembrane region" description="Helical" evidence="1">
    <location>
        <begin position="39"/>
        <end position="57"/>
    </location>
</feature>
<proteinExistence type="predicted"/>
<reference evidence="3 4" key="1">
    <citation type="submission" date="2020-01" db="EMBL/GenBank/DDBJ databases">
        <authorList>
            <person name="Gupta K D."/>
        </authorList>
    </citation>
    <scope>NUCLEOTIDE SEQUENCE [LARGE SCALE GENOMIC DNA]</scope>
</reference>
<evidence type="ECO:0000313" key="4">
    <source>
        <dbReference type="Proteomes" id="UP000467700"/>
    </source>
</evidence>
<feature type="transmembrane region" description="Helical" evidence="1">
    <location>
        <begin position="236"/>
        <end position="254"/>
    </location>
</feature>
<dbReference type="AlphaFoldDB" id="A0A8S0VWK3"/>
<comment type="caution">
    <text evidence="3">The sequence shown here is derived from an EMBL/GenBank/DDBJ whole genome shotgun (WGS) entry which is preliminary data.</text>
</comment>
<accession>A0A8S0VWK3</accession>
<evidence type="ECO:0000256" key="1">
    <source>
        <dbReference type="SAM" id="Phobius"/>
    </source>
</evidence>
<gene>
    <name evidence="3" type="ORF">AAE3_LOCUS7423</name>
</gene>
<feature type="domain" description="DUF6533" evidence="2">
    <location>
        <begin position="40"/>
        <end position="85"/>
    </location>
</feature>
<keyword evidence="1" id="KW-0812">Transmembrane</keyword>
<dbReference type="OrthoDB" id="3251775at2759"/>
<name>A0A8S0VWK3_CYCAE</name>
<feature type="transmembrane region" description="Helical" evidence="1">
    <location>
        <begin position="69"/>
        <end position="92"/>
    </location>
</feature>
<dbReference type="Pfam" id="PF20151">
    <property type="entry name" value="DUF6533"/>
    <property type="match status" value="1"/>
</dbReference>
<keyword evidence="4" id="KW-1185">Reference proteome</keyword>
<dbReference type="InterPro" id="IPR045340">
    <property type="entry name" value="DUF6533"/>
</dbReference>
<evidence type="ECO:0000313" key="3">
    <source>
        <dbReference type="EMBL" id="CAA7265204.1"/>
    </source>
</evidence>
<evidence type="ECO:0000259" key="2">
    <source>
        <dbReference type="Pfam" id="PF20151"/>
    </source>
</evidence>
<dbReference type="EMBL" id="CACVBS010000047">
    <property type="protein sequence ID" value="CAA7265204.1"/>
    <property type="molecule type" value="Genomic_DNA"/>
</dbReference>
<organism evidence="3 4">
    <name type="scientific">Cyclocybe aegerita</name>
    <name type="common">Black poplar mushroom</name>
    <name type="synonym">Agrocybe aegerita</name>
    <dbReference type="NCBI Taxonomy" id="1973307"/>
    <lineage>
        <taxon>Eukaryota</taxon>
        <taxon>Fungi</taxon>
        <taxon>Dikarya</taxon>
        <taxon>Basidiomycota</taxon>
        <taxon>Agaricomycotina</taxon>
        <taxon>Agaricomycetes</taxon>
        <taxon>Agaricomycetidae</taxon>
        <taxon>Agaricales</taxon>
        <taxon>Agaricineae</taxon>
        <taxon>Bolbitiaceae</taxon>
        <taxon>Cyclocybe</taxon>
    </lineage>
</organism>
<sequence>MDSSAPMRDLLASSSTTSGIVMALTKEQLDSIEFICVSRYGILITYSVLIYEWVACFQDEVKLIYRRRWSYVSMAYTLCRYYPLLMWGVVAWSYTFNHTPGICKSAVRPVHALQLPLQLFGQAVMVMRAYVFSERSNLVLAILLSGYGVLVGAVAYLFLTDVPLPVHNPSSPVFLLGKSGCFPDYSEKAFGLRIGLALVSAMLVDSLNLLVVSFYSWKRSRYGRSKLTCFFSKQGLNAFVWMTVSNVITLALYFSQDNGIGVPFVLVISNIFACRIILQLRSGSWQTGTQLSRDNSQMIRDALAKLPPPQDEWAVSVDLSAEDEDDAPLRRSGEV</sequence>
<keyword evidence="1" id="KW-0472">Membrane</keyword>
<keyword evidence="1" id="KW-1133">Transmembrane helix</keyword>
<feature type="transmembrane region" description="Helical" evidence="1">
    <location>
        <begin position="194"/>
        <end position="215"/>
    </location>
</feature>
<protein>
    <recommendedName>
        <fullName evidence="2">DUF6533 domain-containing protein</fullName>
    </recommendedName>
</protein>
<feature type="transmembrane region" description="Helical" evidence="1">
    <location>
        <begin position="112"/>
        <end position="131"/>
    </location>
</feature>
<feature type="transmembrane region" description="Helical" evidence="1">
    <location>
        <begin position="138"/>
        <end position="159"/>
    </location>
</feature>
<dbReference type="Proteomes" id="UP000467700">
    <property type="component" value="Unassembled WGS sequence"/>
</dbReference>
<feature type="transmembrane region" description="Helical" evidence="1">
    <location>
        <begin position="260"/>
        <end position="278"/>
    </location>
</feature>